<feature type="repeat" description="ANK" evidence="3">
    <location>
        <begin position="939"/>
        <end position="971"/>
    </location>
</feature>
<feature type="repeat" description="ANK" evidence="3">
    <location>
        <begin position="1007"/>
        <end position="1039"/>
    </location>
</feature>
<feature type="repeat" description="ANK" evidence="3">
    <location>
        <begin position="838"/>
        <end position="865"/>
    </location>
</feature>
<keyword evidence="1" id="KW-0677">Repeat</keyword>
<evidence type="ECO:0000256" key="2">
    <source>
        <dbReference type="ARBA" id="ARBA00023043"/>
    </source>
</evidence>
<dbReference type="AlphaFoldDB" id="A0AAD5L3N2"/>
<dbReference type="InterPro" id="IPR011009">
    <property type="entry name" value="Kinase-like_dom_sf"/>
</dbReference>
<comment type="caution">
    <text evidence="5">The sequence shown here is derived from an EMBL/GenBank/DDBJ whole genome shotgun (WGS) entry which is preliminary data.</text>
</comment>
<feature type="repeat" description="ANK" evidence="3">
    <location>
        <begin position="730"/>
        <end position="762"/>
    </location>
</feature>
<evidence type="ECO:0000313" key="5">
    <source>
        <dbReference type="EMBL" id="KAI9565926.1"/>
    </source>
</evidence>
<dbReference type="SMART" id="SM00220">
    <property type="entry name" value="S_TKc"/>
    <property type="match status" value="1"/>
</dbReference>
<dbReference type="PANTHER" id="PTHR24198:SF165">
    <property type="entry name" value="ANKYRIN REPEAT-CONTAINING PROTEIN-RELATED"/>
    <property type="match status" value="1"/>
</dbReference>
<name>A0AAD5L3N2_9CRUS</name>
<dbReference type="SUPFAM" id="SSF56112">
    <property type="entry name" value="Protein kinase-like (PK-like)"/>
    <property type="match status" value="2"/>
</dbReference>
<feature type="repeat" description="ANK" evidence="3">
    <location>
        <begin position="972"/>
        <end position="1004"/>
    </location>
</feature>
<dbReference type="SUPFAM" id="SSF48403">
    <property type="entry name" value="Ankyrin repeat"/>
    <property type="match status" value="2"/>
</dbReference>
<dbReference type="InterPro" id="IPR002110">
    <property type="entry name" value="Ankyrin_rpt"/>
</dbReference>
<dbReference type="InterPro" id="IPR001245">
    <property type="entry name" value="Ser-Thr/Tyr_kinase_cat_dom"/>
</dbReference>
<evidence type="ECO:0000256" key="3">
    <source>
        <dbReference type="PROSITE-ProRule" id="PRU00023"/>
    </source>
</evidence>
<dbReference type="Pfam" id="PF00023">
    <property type="entry name" value="Ank"/>
    <property type="match status" value="2"/>
</dbReference>
<dbReference type="InterPro" id="IPR036770">
    <property type="entry name" value="Ankyrin_rpt-contain_sf"/>
</dbReference>
<reference evidence="5 6" key="1">
    <citation type="submission" date="2022-05" db="EMBL/GenBank/DDBJ databases">
        <title>A multi-omics perspective on studying reproductive biology in Daphnia sinensis.</title>
        <authorList>
            <person name="Jia J."/>
        </authorList>
    </citation>
    <scope>NUCLEOTIDE SEQUENCE [LARGE SCALE GENOMIC DNA]</scope>
    <source>
        <strain evidence="5 6">WSL</strain>
    </source>
</reference>
<evidence type="ECO:0000259" key="4">
    <source>
        <dbReference type="PROSITE" id="PS50011"/>
    </source>
</evidence>
<dbReference type="Gene3D" id="1.10.510.10">
    <property type="entry name" value="Transferase(Phosphotransferase) domain 1"/>
    <property type="match status" value="2"/>
</dbReference>
<gene>
    <name evidence="5" type="ORF">GHT06_009724</name>
</gene>
<organism evidence="5 6">
    <name type="scientific">Daphnia sinensis</name>
    <dbReference type="NCBI Taxonomy" id="1820382"/>
    <lineage>
        <taxon>Eukaryota</taxon>
        <taxon>Metazoa</taxon>
        <taxon>Ecdysozoa</taxon>
        <taxon>Arthropoda</taxon>
        <taxon>Crustacea</taxon>
        <taxon>Branchiopoda</taxon>
        <taxon>Diplostraca</taxon>
        <taxon>Cladocera</taxon>
        <taxon>Anomopoda</taxon>
        <taxon>Daphniidae</taxon>
        <taxon>Daphnia</taxon>
        <taxon>Daphnia similis group</taxon>
    </lineage>
</organism>
<proteinExistence type="predicted"/>
<dbReference type="InterPro" id="IPR000719">
    <property type="entry name" value="Prot_kinase_dom"/>
</dbReference>
<evidence type="ECO:0000313" key="6">
    <source>
        <dbReference type="Proteomes" id="UP000820818"/>
    </source>
</evidence>
<dbReference type="Pfam" id="PF07714">
    <property type="entry name" value="PK_Tyr_Ser-Thr"/>
    <property type="match status" value="1"/>
</dbReference>
<dbReference type="SMART" id="SM00248">
    <property type="entry name" value="ANK"/>
    <property type="match status" value="12"/>
</dbReference>
<feature type="repeat" description="ANK" evidence="3">
    <location>
        <begin position="904"/>
        <end position="926"/>
    </location>
</feature>
<keyword evidence="2 3" id="KW-0040">ANK repeat</keyword>
<dbReference type="EMBL" id="WJBH02000001">
    <property type="protein sequence ID" value="KAI9565926.1"/>
    <property type="molecule type" value="Genomic_DNA"/>
</dbReference>
<keyword evidence="6" id="KW-1185">Reference proteome</keyword>
<accession>A0AAD5L3N2</accession>
<protein>
    <submittedName>
        <fullName evidence="5">Ankyrin repeat protein</fullName>
    </submittedName>
</protein>
<dbReference type="Pfam" id="PF12796">
    <property type="entry name" value="Ank_2"/>
    <property type="match status" value="3"/>
</dbReference>
<dbReference type="GO" id="GO:0005524">
    <property type="term" value="F:ATP binding"/>
    <property type="evidence" value="ECO:0007669"/>
    <property type="project" value="InterPro"/>
</dbReference>
<feature type="repeat" description="ANK" evidence="3">
    <location>
        <begin position="866"/>
        <end position="903"/>
    </location>
</feature>
<feature type="domain" description="Protein kinase" evidence="4">
    <location>
        <begin position="249"/>
        <end position="578"/>
    </location>
</feature>
<dbReference type="Proteomes" id="UP000820818">
    <property type="component" value="Linkage Group LG1"/>
</dbReference>
<evidence type="ECO:0000256" key="1">
    <source>
        <dbReference type="ARBA" id="ARBA00022737"/>
    </source>
</evidence>
<feature type="repeat" description="ANK" evidence="3">
    <location>
        <begin position="696"/>
        <end position="728"/>
    </location>
</feature>
<dbReference type="PRINTS" id="PR01415">
    <property type="entry name" value="ANKYRIN"/>
</dbReference>
<dbReference type="Pfam" id="PF13637">
    <property type="entry name" value="Ank_4"/>
    <property type="match status" value="1"/>
</dbReference>
<dbReference type="PROSITE" id="PS50011">
    <property type="entry name" value="PROTEIN_KINASE_DOM"/>
    <property type="match status" value="2"/>
</dbReference>
<sequence>MTISDVELFLDEKRRTRETLIQSSELLAGIHSEGKVHGKPILFSCTPHSSEEKVRDIKLNVSEPNEFSNEWRPAEEKYSEPSQAGDIFSLGCYFYYVLTGGQHPFGKPGHRALFIANNLYDLSECRDEQLKKLIARMICHDRTKRPSSSDLLNHPYLWNEKRVENYLMTLAENLDEHNEKYQVWKHTVLISSRGQSFDSDTVRKTSIVKSVVEILREIKEKKEAALNACRLFPDLLFSVCLAENPDVIPGEIDNSRPETFGNVLIANDCFEEVSPTIGIKRRYGRFGSQPVHVMQFSVYAADSISFMKRLSCLKHQNLLRYFYLAENAIKNLVLACEPFDETLDTWMAKNSQSINFETAKEILVQITTGLVYYHSNNLIHGNLTSSQIAITNSGTVTAKICKFLINEKDCTKNSSSTMQNDIRKLGQIYADLLRQALDVPSSCSDHLIQSMQDKRDECVPPSEAILYHPFFWLSEESADFLLVAGDFYKENPNIDKKSQLTTVSSPAPERQHLKTNRSAIEYFFTRVTPESATEELILLAIELTNDCPALITETWLRLQKLRSADDESELQNFYHPLYDFPTYERLVDGTQENTNNMQIALLGKEQYEDFVIEPFQTSNKLENQVPNVTQSYLDNYLQKWALAMEDYGTPRSVMRHPAIDPFGRTAMHLACHSDAFYESASKLMEFGFNPNTEDKNGFVPLHVAALNNSFKIAQLLIENEAIIDFCNNKESRTPLFFAALSNSIFIIDLLMKMRADANKVDASGQSPLHIAVDINSVKVAELLLENGANVNAVDHFGRSPLHIAVFHNSIQMASLLLEYGANLEINQQGKKPITTPVLHLSVANKSLKMAELLLNAGADPNLATLQGETPLHVAAQIKPACPIRLQIVNLLIDWRAKVNATDNLGRTPLHVATFNAAEEVVKKLLECPSIEINPRDGLRGITPLHLAAWYGHENIARLLINKKAKIDVEDKNRQTPLEYAASSNSVNVAEQLLKAGAVAKSRNHQNSYRSPLHIAAAHGAREVAKLLIDKGADVYAKDEFDLTPLHYAGYRNQKDFIQFVQNSSNNEKHISDAMRSSMSKPLSPDDMAEIYELANNFERKSMTLIPDIEVSLSSFENQVASVTVAYQQVLMY</sequence>
<dbReference type="PROSITE" id="PS50088">
    <property type="entry name" value="ANK_REPEAT"/>
    <property type="match status" value="10"/>
</dbReference>
<dbReference type="GO" id="GO:0004672">
    <property type="term" value="F:protein kinase activity"/>
    <property type="evidence" value="ECO:0007669"/>
    <property type="project" value="InterPro"/>
</dbReference>
<feature type="repeat" description="ANK" evidence="3">
    <location>
        <begin position="796"/>
        <end position="828"/>
    </location>
</feature>
<feature type="domain" description="Protein kinase" evidence="4">
    <location>
        <begin position="1"/>
        <end position="157"/>
    </location>
</feature>
<dbReference type="PROSITE" id="PS50297">
    <property type="entry name" value="ANK_REP_REGION"/>
    <property type="match status" value="8"/>
</dbReference>
<dbReference type="PANTHER" id="PTHR24198">
    <property type="entry name" value="ANKYRIN REPEAT AND PROTEIN KINASE DOMAIN-CONTAINING PROTEIN"/>
    <property type="match status" value="1"/>
</dbReference>
<feature type="repeat" description="ANK" evidence="3">
    <location>
        <begin position="763"/>
        <end position="795"/>
    </location>
</feature>
<dbReference type="Gene3D" id="1.25.40.20">
    <property type="entry name" value="Ankyrin repeat-containing domain"/>
    <property type="match status" value="3"/>
</dbReference>